<dbReference type="EMBL" id="JAOTPV010000001">
    <property type="protein sequence ID" value="KAJ4490693.1"/>
    <property type="molecule type" value="Genomic_DNA"/>
</dbReference>
<keyword evidence="2" id="KW-1185">Reference proteome</keyword>
<name>A0A9W9AU88_9AGAR</name>
<dbReference type="Proteomes" id="UP001150266">
    <property type="component" value="Unassembled WGS sequence"/>
</dbReference>
<evidence type="ECO:0000313" key="1">
    <source>
        <dbReference type="EMBL" id="KAJ4490693.1"/>
    </source>
</evidence>
<reference evidence="1" key="1">
    <citation type="submission" date="2022-08" db="EMBL/GenBank/DDBJ databases">
        <title>A Global Phylogenomic Analysis of the Shiitake Genus Lentinula.</title>
        <authorList>
            <consortium name="DOE Joint Genome Institute"/>
            <person name="Sierra-Patev S."/>
            <person name="Min B."/>
            <person name="Naranjo-Ortiz M."/>
            <person name="Looney B."/>
            <person name="Konkel Z."/>
            <person name="Slot J.C."/>
            <person name="Sakamoto Y."/>
            <person name="Steenwyk J.L."/>
            <person name="Rokas A."/>
            <person name="Carro J."/>
            <person name="Camarero S."/>
            <person name="Ferreira P."/>
            <person name="Molpeceres G."/>
            <person name="Ruiz-Duenas F.J."/>
            <person name="Serrano A."/>
            <person name="Henrissat B."/>
            <person name="Drula E."/>
            <person name="Hughes K.W."/>
            <person name="Mata J.L."/>
            <person name="Ishikawa N.K."/>
            <person name="Vargas-Isla R."/>
            <person name="Ushijima S."/>
            <person name="Smith C.A."/>
            <person name="Ahrendt S."/>
            <person name="Andreopoulos W."/>
            <person name="He G."/>
            <person name="Labutti K."/>
            <person name="Lipzen A."/>
            <person name="Ng V."/>
            <person name="Riley R."/>
            <person name="Sandor L."/>
            <person name="Barry K."/>
            <person name="Martinez A.T."/>
            <person name="Xiao Y."/>
            <person name="Gibbons J.G."/>
            <person name="Terashima K."/>
            <person name="Grigoriev I.V."/>
            <person name="Hibbett D.S."/>
        </authorList>
    </citation>
    <scope>NUCLEOTIDE SEQUENCE</scope>
    <source>
        <strain evidence="1">JLM2183</strain>
    </source>
</reference>
<protein>
    <submittedName>
        <fullName evidence="1">Uncharacterized protein</fullName>
    </submittedName>
</protein>
<accession>A0A9W9AU88</accession>
<gene>
    <name evidence="1" type="ORF">J3R30DRAFT_3423993</name>
</gene>
<proteinExistence type="predicted"/>
<evidence type="ECO:0000313" key="2">
    <source>
        <dbReference type="Proteomes" id="UP001150266"/>
    </source>
</evidence>
<dbReference type="AlphaFoldDB" id="A0A9W9AU88"/>
<sequence>MNCKVMTIEHIQSMVSLMLGRCMSINFLLLFLFSTTPQLALLVLNCPLKMFTLHSAYLRIGIAGALLTLPVDVKAVPATRTVTLFDIQFPSVSLDTPEPPSTPTALYSYSVLGTTTNDGNTMTVYGEDIIYSEYIEGGIISEGGTTSTLWATGTYSTPQTLHYVLALGATAIELSHSDASEYDPAFVLDCNFDGPGESSGTGACTEAYRFVDHSTSWTTSWTGSVIPIATFSVSVPDTATSTSTSATNAAESLKRGQWTGLLAEMVYNKGCVKAVYLYPNKGDFVKVDFSNPVGPLRGYIPDLLAN</sequence>
<comment type="caution">
    <text evidence="1">The sequence shown here is derived from an EMBL/GenBank/DDBJ whole genome shotgun (WGS) entry which is preliminary data.</text>
</comment>
<organism evidence="1 2">
    <name type="scientific">Lentinula aciculospora</name>
    <dbReference type="NCBI Taxonomy" id="153920"/>
    <lineage>
        <taxon>Eukaryota</taxon>
        <taxon>Fungi</taxon>
        <taxon>Dikarya</taxon>
        <taxon>Basidiomycota</taxon>
        <taxon>Agaricomycotina</taxon>
        <taxon>Agaricomycetes</taxon>
        <taxon>Agaricomycetidae</taxon>
        <taxon>Agaricales</taxon>
        <taxon>Marasmiineae</taxon>
        <taxon>Omphalotaceae</taxon>
        <taxon>Lentinula</taxon>
    </lineage>
</organism>
<dbReference type="OrthoDB" id="3011979at2759"/>